<evidence type="ECO:0000313" key="1">
    <source>
        <dbReference type="EMBL" id="SNR39774.1"/>
    </source>
</evidence>
<dbReference type="SFLD" id="SFLDS00003">
    <property type="entry name" value="Haloacid_Dehalogenase"/>
    <property type="match status" value="1"/>
</dbReference>
<dbReference type="SFLD" id="SFLDG01129">
    <property type="entry name" value="C1.5:_HAD__Beta-PGM__Phosphata"/>
    <property type="match status" value="1"/>
</dbReference>
<dbReference type="Proteomes" id="UP000198409">
    <property type="component" value="Unassembled WGS sequence"/>
</dbReference>
<dbReference type="NCBIfam" id="TIGR01993">
    <property type="entry name" value="Pyr-5-nucltdase"/>
    <property type="match status" value="1"/>
</dbReference>
<dbReference type="InterPro" id="IPR010237">
    <property type="entry name" value="Pyr-5-nucltdase"/>
</dbReference>
<reference evidence="2 4" key="3">
    <citation type="submission" date="2019-02" db="EMBL/GenBank/DDBJ databases">
        <authorList>
            <person name="Zhang G."/>
        </authorList>
    </citation>
    <scope>NUCLEOTIDE SEQUENCE [LARGE SCALE GENOMIC DNA]</scope>
    <source>
        <strain evidence="2 4">CMB17</strain>
    </source>
</reference>
<dbReference type="PANTHER" id="PTHR12725">
    <property type="entry name" value="HALOACID DEHALOGENASE-LIKE HYDROLASE"/>
    <property type="match status" value="1"/>
</dbReference>
<evidence type="ECO:0000313" key="2">
    <source>
        <dbReference type="EMBL" id="TBN51689.1"/>
    </source>
</evidence>
<reference evidence="1" key="1">
    <citation type="submission" date="2017-06" db="EMBL/GenBank/DDBJ databases">
        <authorList>
            <person name="Kim H.J."/>
            <person name="Triplett B.A."/>
        </authorList>
    </citation>
    <scope>NUCLEOTIDE SEQUENCE [LARGE SCALE GENOMIC DNA]</scope>
    <source>
        <strain evidence="1">DSM 26170</strain>
    </source>
</reference>
<dbReference type="PANTHER" id="PTHR12725:SF117">
    <property type="entry name" value="HALOACID DEHALOGENASE-LIKE HYDROLASE"/>
    <property type="match status" value="1"/>
</dbReference>
<sequence length="230" mass="25155">MDFAHVDTWIFDLDNTLYPPEMALFPQIESRMTDYVMRTLSVERDAADRMRRDWWARHGTTLAGLMAEHAIDPVAYLDEVHDIDLAPLLAAPDLAAAIAALPGRKLIHTNADAAYAAKVLRARGLGLVDADVPAPLFEAIYGIAETQFHPKPAPEAFRIVIEAAGIDPARAAFFEDDPRNLAVPHDLGMRTVLVGPGRHGPDAMTGAVPAHVDHHIHDLTGFLRRIAPDG</sequence>
<dbReference type="Pfam" id="PF00702">
    <property type="entry name" value="Hydrolase"/>
    <property type="match status" value="1"/>
</dbReference>
<proteinExistence type="predicted"/>
<dbReference type="Gene3D" id="3.40.50.1000">
    <property type="entry name" value="HAD superfamily/HAD-like"/>
    <property type="match status" value="1"/>
</dbReference>
<dbReference type="Proteomes" id="UP000292859">
    <property type="component" value="Unassembled WGS sequence"/>
</dbReference>
<dbReference type="GO" id="GO:0016787">
    <property type="term" value="F:hydrolase activity"/>
    <property type="evidence" value="ECO:0007669"/>
    <property type="project" value="UniProtKB-KW"/>
</dbReference>
<evidence type="ECO:0000313" key="3">
    <source>
        <dbReference type="Proteomes" id="UP000198409"/>
    </source>
</evidence>
<dbReference type="EMBL" id="SIRL01000003">
    <property type="protein sequence ID" value="TBN51689.1"/>
    <property type="molecule type" value="Genomic_DNA"/>
</dbReference>
<dbReference type="AlphaFoldDB" id="A0A238W081"/>
<keyword evidence="4" id="KW-1185">Reference proteome</keyword>
<reference evidence="3" key="2">
    <citation type="submission" date="2017-06" db="EMBL/GenBank/DDBJ databases">
        <authorList>
            <person name="Varghese N."/>
            <person name="Submissions S."/>
        </authorList>
    </citation>
    <scope>NUCLEOTIDE SEQUENCE [LARGE SCALE GENOMIC DNA]</scope>
    <source>
        <strain evidence="3">DSM 26170</strain>
    </source>
</reference>
<organism evidence="1 3">
    <name type="scientific">Paracoccus sediminis</name>
    <dbReference type="NCBI Taxonomy" id="1214787"/>
    <lineage>
        <taxon>Bacteria</taxon>
        <taxon>Pseudomonadati</taxon>
        <taxon>Pseudomonadota</taxon>
        <taxon>Alphaproteobacteria</taxon>
        <taxon>Rhodobacterales</taxon>
        <taxon>Paracoccaceae</taxon>
        <taxon>Paracoccus</taxon>
    </lineage>
</organism>
<name>A0A238W081_9RHOB</name>
<accession>A0A238W081</accession>
<keyword evidence="1" id="KW-0378">Hydrolase</keyword>
<dbReference type="InterPro" id="IPR036412">
    <property type="entry name" value="HAD-like_sf"/>
</dbReference>
<dbReference type="InterPro" id="IPR023214">
    <property type="entry name" value="HAD_sf"/>
</dbReference>
<dbReference type="SFLD" id="SFLDG01132">
    <property type="entry name" value="C1.5.3:_5'-Nucleotidase_Like"/>
    <property type="match status" value="1"/>
</dbReference>
<dbReference type="EMBL" id="FZNM01000003">
    <property type="protein sequence ID" value="SNR39774.1"/>
    <property type="molecule type" value="Genomic_DNA"/>
</dbReference>
<dbReference type="OrthoDB" id="9803141at2"/>
<protein>
    <submittedName>
        <fullName evidence="1">Putative hydrolase of the HAD superfamily</fullName>
    </submittedName>
    <submittedName>
        <fullName evidence="2">Pyrimidine 5'-nucleotidase</fullName>
    </submittedName>
</protein>
<dbReference type="SUPFAM" id="SSF56784">
    <property type="entry name" value="HAD-like"/>
    <property type="match status" value="1"/>
</dbReference>
<dbReference type="Gene3D" id="1.10.150.450">
    <property type="match status" value="1"/>
</dbReference>
<gene>
    <name evidence="2" type="ORF">EYF88_06550</name>
    <name evidence="1" type="ORF">SAMN06265378_103220</name>
</gene>
<evidence type="ECO:0000313" key="4">
    <source>
        <dbReference type="Proteomes" id="UP000292859"/>
    </source>
</evidence>
<dbReference type="NCBIfam" id="TIGR01509">
    <property type="entry name" value="HAD-SF-IA-v3"/>
    <property type="match status" value="1"/>
</dbReference>
<dbReference type="InterPro" id="IPR006439">
    <property type="entry name" value="HAD-SF_hydro_IA"/>
</dbReference>